<evidence type="ECO:0000313" key="2">
    <source>
        <dbReference type="Proteomes" id="UP000093053"/>
    </source>
</evidence>
<organism evidence="1 2">
    <name type="scientific">Lentzea guizhouensis</name>
    <dbReference type="NCBI Taxonomy" id="1586287"/>
    <lineage>
        <taxon>Bacteria</taxon>
        <taxon>Bacillati</taxon>
        <taxon>Actinomycetota</taxon>
        <taxon>Actinomycetes</taxon>
        <taxon>Pseudonocardiales</taxon>
        <taxon>Pseudonocardiaceae</taxon>
        <taxon>Lentzea</taxon>
    </lineage>
</organism>
<dbReference type="InterPro" id="IPR032466">
    <property type="entry name" value="Metal_Hydrolase"/>
</dbReference>
<reference evidence="1 2" key="1">
    <citation type="submission" date="2016-07" db="EMBL/GenBank/DDBJ databases">
        <title>Complete genome sequence of the Lentzea guizhouensis DHS C013.</title>
        <authorList>
            <person name="Cao C."/>
        </authorList>
    </citation>
    <scope>NUCLEOTIDE SEQUENCE [LARGE SCALE GENOMIC DNA]</scope>
    <source>
        <strain evidence="1 2">DHS C013</strain>
    </source>
</reference>
<proteinExistence type="predicted"/>
<dbReference type="AlphaFoldDB" id="A0A1B2HEE3"/>
<accession>A0A1B2HEE3</accession>
<dbReference type="OrthoDB" id="5172791at2"/>
<dbReference type="STRING" id="1586287.BBK82_08405"/>
<evidence type="ECO:0000313" key="1">
    <source>
        <dbReference type="EMBL" id="ANZ36087.1"/>
    </source>
</evidence>
<gene>
    <name evidence="1" type="ORF">BBK82_08405</name>
</gene>
<name>A0A1B2HEE3_9PSEU</name>
<evidence type="ECO:0008006" key="3">
    <source>
        <dbReference type="Google" id="ProtNLM"/>
    </source>
</evidence>
<sequence length="141" mass="15704">MALVDVHSLGEEWDVLDEVWASFDRVRESGVDWSVHHRTDENARLTALRELGVSAFAPLVYPHRPGVAEWLNEWVPLPAGWRSRIAGLADRVVLGSDFPNIPHPCEEQLAAIRSWGLDAAAEQAVLHANGVRLLQLTQLSK</sequence>
<keyword evidence="2" id="KW-1185">Reference proteome</keyword>
<dbReference type="RefSeq" id="WP_065914494.1">
    <property type="nucleotide sequence ID" value="NZ_CP016793.1"/>
</dbReference>
<dbReference type="Proteomes" id="UP000093053">
    <property type="component" value="Chromosome"/>
</dbReference>
<dbReference type="KEGG" id="led:BBK82_08405"/>
<dbReference type="EMBL" id="CP016793">
    <property type="protein sequence ID" value="ANZ36087.1"/>
    <property type="molecule type" value="Genomic_DNA"/>
</dbReference>
<protein>
    <recommendedName>
        <fullName evidence="3">Amidohydrolase-related domain-containing protein</fullName>
    </recommendedName>
</protein>
<dbReference type="SUPFAM" id="SSF51556">
    <property type="entry name" value="Metallo-dependent hydrolases"/>
    <property type="match status" value="1"/>
</dbReference>
<dbReference type="Gene3D" id="3.20.20.140">
    <property type="entry name" value="Metal-dependent hydrolases"/>
    <property type="match status" value="1"/>
</dbReference>